<accession>A0A0H4WTA8</accession>
<protein>
    <submittedName>
        <fullName evidence="2">Uncharacterized protein</fullName>
    </submittedName>
</protein>
<organism evidence="2 3">
    <name type="scientific">Pseudomyxococcus hansupus</name>
    <dbReference type="NCBI Taxonomy" id="1297742"/>
    <lineage>
        <taxon>Bacteria</taxon>
        <taxon>Pseudomonadati</taxon>
        <taxon>Myxococcota</taxon>
        <taxon>Myxococcia</taxon>
        <taxon>Myxococcales</taxon>
        <taxon>Cystobacterineae</taxon>
        <taxon>Myxococcaceae</taxon>
        <taxon>Pseudomyxococcus</taxon>
    </lineage>
</organism>
<sequence>MDGMSDNSSPPFGSKPAESPKNPKVYGIPVKIDPYTSVRPGPPTGTTPRAPEKKDERPFDPFGVVIESPKGGG</sequence>
<dbReference type="PATRIC" id="fig|1297742.4.peg.1730"/>
<dbReference type="KEGG" id="mym:A176_001710"/>
<evidence type="ECO:0000256" key="1">
    <source>
        <dbReference type="SAM" id="MobiDB-lite"/>
    </source>
</evidence>
<evidence type="ECO:0000313" key="3">
    <source>
        <dbReference type="Proteomes" id="UP000009026"/>
    </source>
</evidence>
<dbReference type="Proteomes" id="UP000009026">
    <property type="component" value="Chromosome"/>
</dbReference>
<feature type="compositionally biased region" description="Basic and acidic residues" evidence="1">
    <location>
        <begin position="50"/>
        <end position="59"/>
    </location>
</feature>
<dbReference type="OrthoDB" id="5522070at2"/>
<keyword evidence="3" id="KW-1185">Reference proteome</keyword>
<evidence type="ECO:0000313" key="2">
    <source>
        <dbReference type="EMBL" id="AKQ64798.1"/>
    </source>
</evidence>
<gene>
    <name evidence="2" type="ORF">A176_001710</name>
</gene>
<feature type="region of interest" description="Disordered" evidence="1">
    <location>
        <begin position="1"/>
        <end position="73"/>
    </location>
</feature>
<dbReference type="AlphaFoldDB" id="A0A0H4WTA8"/>
<reference evidence="2 3" key="1">
    <citation type="journal article" date="2016" name="PLoS ONE">
        <title>Complete Genome Sequence and Comparative Genomics of a Novel Myxobacterium Myxococcus hansupus.</title>
        <authorList>
            <person name="Sharma G."/>
            <person name="Narwani T."/>
            <person name="Subramanian S."/>
        </authorList>
    </citation>
    <scope>NUCLEOTIDE SEQUENCE [LARGE SCALE GENOMIC DNA]</scope>
    <source>
        <strain evidence="3">mixupus</strain>
    </source>
</reference>
<proteinExistence type="predicted"/>
<dbReference type="EMBL" id="CP012109">
    <property type="protein sequence ID" value="AKQ64798.1"/>
    <property type="molecule type" value="Genomic_DNA"/>
</dbReference>
<name>A0A0H4WTA8_9BACT</name>
<feature type="compositionally biased region" description="Polar residues" evidence="1">
    <location>
        <begin position="1"/>
        <end position="11"/>
    </location>
</feature>